<protein>
    <recommendedName>
        <fullName evidence="1">PB1 domain-containing protein</fullName>
    </recommendedName>
</protein>
<dbReference type="Pfam" id="PF22922">
    <property type="entry name" value="GAF_NLP"/>
    <property type="match status" value="1"/>
</dbReference>
<dbReference type="PROSITE" id="PS51745">
    <property type="entry name" value="PB1"/>
    <property type="match status" value="1"/>
</dbReference>
<dbReference type="SMART" id="SM00666">
    <property type="entry name" value="PB1"/>
    <property type="match status" value="1"/>
</dbReference>
<dbReference type="Pfam" id="PF00564">
    <property type="entry name" value="PB1"/>
    <property type="match status" value="1"/>
</dbReference>
<name>A0A5N6NVY3_9ASTR</name>
<proteinExistence type="predicted"/>
<evidence type="ECO:0000259" key="1">
    <source>
        <dbReference type="PROSITE" id="PS51745"/>
    </source>
</evidence>
<sequence length="830" mass="94210">MVFKIIQLFDDSSDDDTETILLDLLERSSTHLDFIRKYRCSFVFWSQKEGSDNDSSSAGQLNIIRDKIKSIFLDIVGDPMTMCTLCIGQFWAPVTINERRLLSTSGQPFIIPVLDKGSAIYRLDSEKYEYDIDVNKLEIEGDPKIKSGGPATTFLRRLPNADHHPESESCFRLNFCIMLPICFPSDQIDCVGVLGLTFQHEFDSIGWNPVLDVLKAIQKVGLDICNVHQHIPYEIINGLRPAKDKITHALEIVCKSHNLGLAQVWGAFEDKSHVPLSTNLEDTQRILGLKLTGYIHNVFRFDEFHILETYKCICDVLPLERTSKKHVLKTFQDFKPRYIYAIRDDDMLLKSKYLHGRYCAFAICLRSLETRDFNYLFEFIWPNYSEDSRRDVFLEAILLTIKKCLPSFKFASGAEIGDDLEVVEIGCNKEGQNTSLKIFQGKQPIVVDNIMAPSRVTCQTTSKVLPSEDMDNQDVICVTNPPQNPKVNHKTAKIFLTREVVENQFGKTMNEAAHNLKGNDNLQSYLLIINLNGRYCAFVICLRSLETRDFNYSFEFIWPNYSEDSRCDVFLEAILLTIKRCLPSFKFASGAEIGDQLEVVEVGCYKEGQNTCFKIFQGKQPIVVDNIMSPSKLVTCQTTSKVVPSKGMDNQCSDVICVTNPTQNPKVNQKTAKIFLTREVIEKQFGKTMNEAAHNLKDWPGPNSLKRKANDSCTTQIDTNEANATTQDPLPANINKKIMFIKAENADDMIKFNMPVSQATFASVEKTIGVKFKLCVGTFKLKYLDEDGDWILLTSDEEMNDCIHSLRKSDQILVRLRVLPTQEPISCSCG</sequence>
<organism evidence="2 3">
    <name type="scientific">Mikania micrantha</name>
    <name type="common">bitter vine</name>
    <dbReference type="NCBI Taxonomy" id="192012"/>
    <lineage>
        <taxon>Eukaryota</taxon>
        <taxon>Viridiplantae</taxon>
        <taxon>Streptophyta</taxon>
        <taxon>Embryophyta</taxon>
        <taxon>Tracheophyta</taxon>
        <taxon>Spermatophyta</taxon>
        <taxon>Magnoliopsida</taxon>
        <taxon>eudicotyledons</taxon>
        <taxon>Gunneridae</taxon>
        <taxon>Pentapetalae</taxon>
        <taxon>asterids</taxon>
        <taxon>campanulids</taxon>
        <taxon>Asterales</taxon>
        <taxon>Asteraceae</taxon>
        <taxon>Asteroideae</taxon>
        <taxon>Heliantheae alliance</taxon>
        <taxon>Eupatorieae</taxon>
        <taxon>Mikania</taxon>
    </lineage>
</organism>
<dbReference type="Gene3D" id="3.10.20.90">
    <property type="entry name" value="Phosphatidylinositol 3-kinase Catalytic Subunit, Chain A, domain 1"/>
    <property type="match status" value="1"/>
</dbReference>
<dbReference type="InterPro" id="IPR053793">
    <property type="entry name" value="PB1-like"/>
</dbReference>
<comment type="caution">
    <text evidence="2">The sequence shown here is derived from an EMBL/GenBank/DDBJ whole genome shotgun (WGS) entry which is preliminary data.</text>
</comment>
<dbReference type="AlphaFoldDB" id="A0A5N6NVY3"/>
<gene>
    <name evidence="2" type="ORF">E3N88_15127</name>
</gene>
<dbReference type="OrthoDB" id="1594986at2759"/>
<dbReference type="CDD" id="cd05992">
    <property type="entry name" value="PB1"/>
    <property type="match status" value="1"/>
</dbReference>
<reference evidence="2 3" key="1">
    <citation type="submission" date="2019-05" db="EMBL/GenBank/DDBJ databases">
        <title>Mikania micrantha, genome provides insights into the molecular mechanism of rapid growth.</title>
        <authorList>
            <person name="Liu B."/>
        </authorList>
    </citation>
    <scope>NUCLEOTIDE SEQUENCE [LARGE SCALE GENOMIC DNA]</scope>
    <source>
        <strain evidence="2">NLD-2019</strain>
        <tissue evidence="2">Leaf</tissue>
    </source>
</reference>
<dbReference type="Proteomes" id="UP000326396">
    <property type="component" value="Linkage Group LG16"/>
</dbReference>
<feature type="domain" description="PB1" evidence="1">
    <location>
        <begin position="738"/>
        <end position="817"/>
    </location>
</feature>
<dbReference type="InterPro" id="IPR055081">
    <property type="entry name" value="NLP1-9_GAF"/>
</dbReference>
<dbReference type="InterPro" id="IPR045012">
    <property type="entry name" value="NLP"/>
</dbReference>
<dbReference type="PANTHER" id="PTHR32002">
    <property type="entry name" value="PROTEIN NLP8"/>
    <property type="match status" value="1"/>
</dbReference>
<dbReference type="GO" id="GO:0003700">
    <property type="term" value="F:DNA-binding transcription factor activity"/>
    <property type="evidence" value="ECO:0007669"/>
    <property type="project" value="InterPro"/>
</dbReference>
<evidence type="ECO:0000313" key="2">
    <source>
        <dbReference type="EMBL" id="KAD5507424.1"/>
    </source>
</evidence>
<dbReference type="PANTHER" id="PTHR32002:SF49">
    <property type="entry name" value="BILE ACID:SODIUM SYMPORTER_ARSENICAL RESISTANCE PROTEIN ACR3-RELATED"/>
    <property type="match status" value="1"/>
</dbReference>
<dbReference type="EMBL" id="SZYD01000008">
    <property type="protein sequence ID" value="KAD5507424.1"/>
    <property type="molecule type" value="Genomic_DNA"/>
</dbReference>
<accession>A0A5N6NVY3</accession>
<dbReference type="SUPFAM" id="SSF54277">
    <property type="entry name" value="CAD &amp; PB1 domains"/>
    <property type="match status" value="1"/>
</dbReference>
<evidence type="ECO:0000313" key="3">
    <source>
        <dbReference type="Proteomes" id="UP000326396"/>
    </source>
</evidence>
<dbReference type="InterPro" id="IPR000270">
    <property type="entry name" value="PB1_dom"/>
</dbReference>
<keyword evidence="3" id="KW-1185">Reference proteome</keyword>